<dbReference type="InParanoid" id="A0A251S499"/>
<evidence type="ECO:0000313" key="5">
    <source>
        <dbReference type="Proteomes" id="UP000215914"/>
    </source>
</evidence>
<dbReference type="OMA" id="NCGCICK"/>
<proteinExistence type="inferred from homology"/>
<dbReference type="Proteomes" id="UP000215914">
    <property type="component" value="Chromosome 16"/>
</dbReference>
<comment type="similarity">
    <text evidence="1">Belongs to the BetVI family.</text>
</comment>
<dbReference type="PANTHER" id="PTHR31213">
    <property type="entry name" value="OS08G0374000 PROTEIN-RELATED"/>
    <property type="match status" value="1"/>
</dbReference>
<dbReference type="Gene3D" id="3.30.530.20">
    <property type="match status" value="1"/>
</dbReference>
<dbReference type="GO" id="GO:0005737">
    <property type="term" value="C:cytoplasm"/>
    <property type="evidence" value="ECO:0000318"/>
    <property type="project" value="GO_Central"/>
</dbReference>
<protein>
    <submittedName>
        <fullName evidence="3">Bet v I/Major latex protein</fullName>
    </submittedName>
    <submittedName>
        <fullName evidence="4">Putative START-like domain, Bet v I type allergen</fullName>
    </submittedName>
</protein>
<feature type="domain" description="Bet v I/Major latex protein" evidence="2">
    <location>
        <begin position="1"/>
        <end position="149"/>
    </location>
</feature>
<name>A0A251S499_HELAN</name>
<dbReference type="Pfam" id="PF00407">
    <property type="entry name" value="Bet_v_1"/>
    <property type="match status" value="1"/>
</dbReference>
<evidence type="ECO:0000259" key="2">
    <source>
        <dbReference type="Pfam" id="PF00407"/>
    </source>
</evidence>
<evidence type="ECO:0000313" key="4">
    <source>
        <dbReference type="EMBL" id="OTF93444.1"/>
    </source>
</evidence>
<dbReference type="InterPro" id="IPR050279">
    <property type="entry name" value="Plant_def-hormone_signal"/>
</dbReference>
<reference evidence="3 5" key="1">
    <citation type="journal article" date="2017" name="Nature">
        <title>The sunflower genome provides insights into oil metabolism, flowering and Asterid evolution.</title>
        <authorList>
            <person name="Badouin H."/>
            <person name="Gouzy J."/>
            <person name="Grassa C.J."/>
            <person name="Murat F."/>
            <person name="Staton S.E."/>
            <person name="Cottret L."/>
            <person name="Lelandais-Briere C."/>
            <person name="Owens G.L."/>
            <person name="Carrere S."/>
            <person name="Mayjonade B."/>
            <person name="Legrand L."/>
            <person name="Gill N."/>
            <person name="Kane N.C."/>
            <person name="Bowers J.E."/>
            <person name="Hubner S."/>
            <person name="Bellec A."/>
            <person name="Berard A."/>
            <person name="Berges H."/>
            <person name="Blanchet N."/>
            <person name="Boniface M.C."/>
            <person name="Brunel D."/>
            <person name="Catrice O."/>
            <person name="Chaidir N."/>
            <person name="Claudel C."/>
            <person name="Donnadieu C."/>
            <person name="Faraut T."/>
            <person name="Fievet G."/>
            <person name="Helmstetter N."/>
            <person name="King M."/>
            <person name="Knapp S.J."/>
            <person name="Lai Z."/>
            <person name="Le Paslier M.C."/>
            <person name="Lippi Y."/>
            <person name="Lorenzon L."/>
            <person name="Mandel J.R."/>
            <person name="Marage G."/>
            <person name="Marchand G."/>
            <person name="Marquand E."/>
            <person name="Bret-Mestries E."/>
            <person name="Morien E."/>
            <person name="Nambeesan S."/>
            <person name="Nguyen T."/>
            <person name="Pegot-Espagnet P."/>
            <person name="Pouilly N."/>
            <person name="Raftis F."/>
            <person name="Sallet E."/>
            <person name="Schiex T."/>
            <person name="Thomas J."/>
            <person name="Vandecasteele C."/>
            <person name="Vares D."/>
            <person name="Vear F."/>
            <person name="Vautrin S."/>
            <person name="Crespi M."/>
            <person name="Mangin B."/>
            <person name="Burke J.M."/>
            <person name="Salse J."/>
            <person name="Munos S."/>
            <person name="Vincourt P."/>
            <person name="Rieseberg L.H."/>
            <person name="Langlade N.B."/>
        </authorList>
    </citation>
    <scope>NUCLEOTIDE SEQUENCE [LARGE SCALE GENOMIC DNA]</scope>
    <source>
        <strain evidence="5">cv. SF193</strain>
        <tissue evidence="3">Leaves</tissue>
    </source>
</reference>
<dbReference type="Gramene" id="mRNA:HanXRQr2_Chr11g0511431">
    <property type="protein sequence ID" value="mRNA:HanXRQr2_Chr11g0511431"/>
    <property type="gene ID" value="HanXRQr2_Chr11g0511431"/>
</dbReference>
<dbReference type="InterPro" id="IPR023393">
    <property type="entry name" value="START-like_dom_sf"/>
</dbReference>
<dbReference type="PRINTS" id="PR00634">
    <property type="entry name" value="BETALLERGEN"/>
</dbReference>
<dbReference type="GO" id="GO:0009738">
    <property type="term" value="P:abscisic acid-activated signaling pathway"/>
    <property type="evidence" value="ECO:0000318"/>
    <property type="project" value="GO_Central"/>
</dbReference>
<evidence type="ECO:0000256" key="1">
    <source>
        <dbReference type="ARBA" id="ARBA00009744"/>
    </source>
</evidence>
<reference evidence="4" key="2">
    <citation type="submission" date="2017-02" db="EMBL/GenBank/DDBJ databases">
        <title>Sunflower complete genome.</title>
        <authorList>
            <person name="Langlade N."/>
            <person name="Munos S."/>
        </authorList>
    </citation>
    <scope>NUCLEOTIDE SEQUENCE [LARGE SCALE GENOMIC DNA]</scope>
    <source>
        <tissue evidence="4">Leaves</tissue>
    </source>
</reference>
<dbReference type="InterPro" id="IPR000916">
    <property type="entry name" value="Bet_v_I/MLP"/>
</dbReference>
<dbReference type="FunFam" id="3.30.530.20:FF:000007">
    <property type="entry name" value="Major pollen allergen Bet v 1-A"/>
    <property type="match status" value="1"/>
</dbReference>
<evidence type="ECO:0000313" key="3">
    <source>
        <dbReference type="EMBL" id="KAF5783745.1"/>
    </source>
</evidence>
<accession>A0A251S499</accession>
<dbReference type="CDD" id="cd07816">
    <property type="entry name" value="Bet_v1-like"/>
    <property type="match status" value="1"/>
</dbReference>
<dbReference type="GO" id="GO:0004864">
    <property type="term" value="F:protein phosphatase inhibitor activity"/>
    <property type="evidence" value="ECO:0000318"/>
    <property type="project" value="GO_Central"/>
</dbReference>
<dbReference type="GO" id="GO:0038023">
    <property type="term" value="F:signaling receptor activity"/>
    <property type="evidence" value="ECO:0000318"/>
    <property type="project" value="GO_Central"/>
</dbReference>
<gene>
    <name evidence="4" type="ORF">HannXRQ_Chr16g0532961</name>
    <name evidence="3" type="ORF">HanXRQr2_Chr11g0511431</name>
</gene>
<dbReference type="SUPFAM" id="SSF55961">
    <property type="entry name" value="Bet v1-like"/>
    <property type="match status" value="1"/>
</dbReference>
<dbReference type="GO" id="GO:0010427">
    <property type="term" value="F:abscisic acid binding"/>
    <property type="evidence" value="ECO:0000318"/>
    <property type="project" value="GO_Central"/>
</dbReference>
<dbReference type="EMBL" id="CM007905">
    <property type="protein sequence ID" value="OTF93444.1"/>
    <property type="molecule type" value="Genomic_DNA"/>
</dbReference>
<sequence>MGVLTYTDERTSPVLPVRIFKASIVDSHNLMPKLLPEAVKSIKFIKGDGGAGSIKQINYAEGFTKHHIDEIDENALTYKYTLIEGNGISNKIEKVSYDIKFETSPDGGSIAKMTTTIYTHGDFEIKEDELKAGKEKMLGLYKVFEAYLINNPDAYV</sequence>
<reference evidence="3" key="3">
    <citation type="submission" date="2020-06" db="EMBL/GenBank/DDBJ databases">
        <title>Helianthus annuus Genome sequencing and assembly Release 2.</title>
        <authorList>
            <person name="Gouzy J."/>
            <person name="Langlade N."/>
            <person name="Munos S."/>
        </authorList>
    </citation>
    <scope>NUCLEOTIDE SEQUENCE</scope>
    <source>
        <tissue evidence="3">Leaves</tissue>
    </source>
</reference>
<dbReference type="EMBL" id="MNCJ02000326">
    <property type="protein sequence ID" value="KAF5783745.1"/>
    <property type="molecule type" value="Genomic_DNA"/>
</dbReference>
<dbReference type="OrthoDB" id="1500546at2759"/>
<organism evidence="4 5">
    <name type="scientific">Helianthus annuus</name>
    <name type="common">Common sunflower</name>
    <dbReference type="NCBI Taxonomy" id="4232"/>
    <lineage>
        <taxon>Eukaryota</taxon>
        <taxon>Viridiplantae</taxon>
        <taxon>Streptophyta</taxon>
        <taxon>Embryophyta</taxon>
        <taxon>Tracheophyta</taxon>
        <taxon>Spermatophyta</taxon>
        <taxon>Magnoliopsida</taxon>
        <taxon>eudicotyledons</taxon>
        <taxon>Gunneridae</taxon>
        <taxon>Pentapetalae</taxon>
        <taxon>asterids</taxon>
        <taxon>campanulids</taxon>
        <taxon>Asterales</taxon>
        <taxon>Asteraceae</taxon>
        <taxon>Asteroideae</taxon>
        <taxon>Heliantheae alliance</taxon>
        <taxon>Heliantheae</taxon>
        <taxon>Helianthus</taxon>
    </lineage>
</organism>
<dbReference type="GO" id="GO:0006952">
    <property type="term" value="P:defense response"/>
    <property type="evidence" value="ECO:0007669"/>
    <property type="project" value="InterPro"/>
</dbReference>
<dbReference type="PANTHER" id="PTHR31213:SF70">
    <property type="entry name" value="MAJOR ALLERGEN PRU AR 1-LIKE"/>
    <property type="match status" value="1"/>
</dbReference>
<dbReference type="InterPro" id="IPR024949">
    <property type="entry name" value="Bet_v_I_allergen"/>
</dbReference>
<dbReference type="GO" id="GO:0005634">
    <property type="term" value="C:nucleus"/>
    <property type="evidence" value="ECO:0000318"/>
    <property type="project" value="GO_Central"/>
</dbReference>
<dbReference type="AlphaFoldDB" id="A0A251S499"/>
<keyword evidence="5" id="KW-1185">Reference proteome</keyword>